<evidence type="ECO:0000313" key="1">
    <source>
        <dbReference type="EMBL" id="GMN39835.1"/>
    </source>
</evidence>
<comment type="caution">
    <text evidence="1">The sequence shown here is derived from an EMBL/GenBank/DDBJ whole genome shotgun (WGS) entry which is preliminary data.</text>
</comment>
<name>A0AA88D115_FICCA</name>
<gene>
    <name evidence="1" type="ORF">TIFTF001_009060</name>
</gene>
<dbReference type="EMBL" id="BTGU01000010">
    <property type="protein sequence ID" value="GMN39835.1"/>
    <property type="molecule type" value="Genomic_DNA"/>
</dbReference>
<reference evidence="1" key="1">
    <citation type="submission" date="2023-07" db="EMBL/GenBank/DDBJ databases">
        <title>draft genome sequence of fig (Ficus carica).</title>
        <authorList>
            <person name="Takahashi T."/>
            <person name="Nishimura K."/>
        </authorList>
    </citation>
    <scope>NUCLEOTIDE SEQUENCE</scope>
</reference>
<dbReference type="AlphaFoldDB" id="A0AA88D115"/>
<protein>
    <submittedName>
        <fullName evidence="1">Uncharacterized protein</fullName>
    </submittedName>
</protein>
<evidence type="ECO:0000313" key="2">
    <source>
        <dbReference type="Proteomes" id="UP001187192"/>
    </source>
</evidence>
<keyword evidence="2" id="KW-1185">Reference proteome</keyword>
<proteinExistence type="predicted"/>
<sequence length="82" mass="9162">MGVGVEFRDKCWSRVLTPGVRVGLRVRGQTRVGVRVGVEVGFRFRFGFWDGGWDQVLVPRVEVSLPKPDPTSASKSDPYPKT</sequence>
<accession>A0AA88D115</accession>
<organism evidence="1 2">
    <name type="scientific">Ficus carica</name>
    <name type="common">Common fig</name>
    <dbReference type="NCBI Taxonomy" id="3494"/>
    <lineage>
        <taxon>Eukaryota</taxon>
        <taxon>Viridiplantae</taxon>
        <taxon>Streptophyta</taxon>
        <taxon>Embryophyta</taxon>
        <taxon>Tracheophyta</taxon>
        <taxon>Spermatophyta</taxon>
        <taxon>Magnoliopsida</taxon>
        <taxon>eudicotyledons</taxon>
        <taxon>Gunneridae</taxon>
        <taxon>Pentapetalae</taxon>
        <taxon>rosids</taxon>
        <taxon>fabids</taxon>
        <taxon>Rosales</taxon>
        <taxon>Moraceae</taxon>
        <taxon>Ficeae</taxon>
        <taxon>Ficus</taxon>
    </lineage>
</organism>
<dbReference type="Proteomes" id="UP001187192">
    <property type="component" value="Unassembled WGS sequence"/>
</dbReference>